<reference evidence="4" key="2">
    <citation type="journal article" date="2017" name="Sci. Adv.">
        <title>A tail of two voltages: Proteomic comparison of the three electric organs of the electric eel.</title>
        <authorList>
            <person name="Traeger L.L."/>
            <person name="Sabat G."/>
            <person name="Barrett-Wilt G.A."/>
            <person name="Wells G.B."/>
            <person name="Sussman M.R."/>
        </authorList>
    </citation>
    <scope>NUCLEOTIDE SEQUENCE [LARGE SCALE GENOMIC DNA]</scope>
</reference>
<feature type="region of interest" description="Disordered" evidence="2">
    <location>
        <begin position="1"/>
        <end position="22"/>
    </location>
</feature>
<sequence length="490" mass="56563">MLQSRNVKRNENNPTSRVKDGGKTLISKNRLKAKENKVLAERNPAVVAVGAWVETGDVNQLHPAVRAMLTEELHEDSRREKEASLRQFQDAVRRRVSHQARIRKQRQLQRSYEMAEKECRAVQQTSCAAQRLTPRKSLFPSWLQGELAICGPGPCWVEPQDVAPSTDDTNEYPCQFSKVMRQVRHRLAGHQTVQDGEDLSGLPGGKWKVSPGRDKSVSCVRRAEEDQEEEEEEEEIDGRLRGEEEIPLAGQHDHPLHMQSHSSKKVTFQNDPVGTGLLREPHPTCLQGRTDHQSAWDLWRGADQEELKRQKQSQFLMYRRLFMDIEREQVKEQQCHRKHLKRIASIKAEKELLRREEETRLEDKRRRDAAERELLILQRLRLEEEEEEGQGVKRRARAEKVKETARYVEAMRVQMKERLEKEGVELPPLCCCGDGFWDSHPDTCANNCPFYHNPKGYTQVLYSVLLSCDPSEGCAGHRGHTWKIAPTSTL</sequence>
<evidence type="ECO:0000313" key="4">
    <source>
        <dbReference type="Proteomes" id="UP000314983"/>
    </source>
</evidence>
<dbReference type="GO" id="GO:0005813">
    <property type="term" value="C:centrosome"/>
    <property type="evidence" value="ECO:0007669"/>
    <property type="project" value="TreeGrafter"/>
</dbReference>
<name>A0A4W4EDD2_ELEEL</name>
<keyword evidence="4" id="KW-1185">Reference proteome</keyword>
<dbReference type="AlphaFoldDB" id="A0A4W4EDD2"/>
<protein>
    <recommendedName>
        <fullName evidence="5">Coiled-coil domain containing 15</fullName>
    </recommendedName>
</protein>
<evidence type="ECO:0008006" key="5">
    <source>
        <dbReference type="Google" id="ProtNLM"/>
    </source>
</evidence>
<proteinExistence type="predicted"/>
<dbReference type="GeneTree" id="ENSGT00500000044966"/>
<dbReference type="PANTHER" id="PTHR14817">
    <property type="entry name" value="COILED-COIL DOMAIN-CONTAINING PROTEIN 15"/>
    <property type="match status" value="1"/>
</dbReference>
<dbReference type="OMA" id="RCRRLFM"/>
<feature type="coiled-coil region" evidence="1">
    <location>
        <begin position="336"/>
        <end position="387"/>
    </location>
</feature>
<dbReference type="STRING" id="8005.ENSEEEP00000010077"/>
<feature type="compositionally biased region" description="Basic and acidic residues" evidence="2">
    <location>
        <begin position="211"/>
        <end position="224"/>
    </location>
</feature>
<dbReference type="PANTHER" id="PTHR14817:SF2">
    <property type="entry name" value="COILED-COIL DOMAIN-CONTAINING PROTEIN 15"/>
    <property type="match status" value="1"/>
</dbReference>
<evidence type="ECO:0000313" key="3">
    <source>
        <dbReference type="Ensembl" id="ENSEEEP00000010077.2"/>
    </source>
</evidence>
<dbReference type="InterPro" id="IPR037693">
    <property type="entry name" value="CCDC15"/>
</dbReference>
<dbReference type="RefSeq" id="XP_035383504.1">
    <property type="nucleotide sequence ID" value="XM_035527611.1"/>
</dbReference>
<dbReference type="Ensembl" id="ENSEEET00000010197.2">
    <property type="protein sequence ID" value="ENSEEEP00000010077.2"/>
    <property type="gene ID" value="ENSEEEG00000005109.2"/>
</dbReference>
<feature type="compositionally biased region" description="Acidic residues" evidence="2">
    <location>
        <begin position="225"/>
        <end position="236"/>
    </location>
</feature>
<reference evidence="4" key="1">
    <citation type="journal article" date="2014" name="Science">
        <title>Nonhuman genetics. Genomic basis for the convergent evolution of electric organs.</title>
        <authorList>
            <person name="Gallant J.R."/>
            <person name="Traeger L.L."/>
            <person name="Volkening J.D."/>
            <person name="Moffett H."/>
            <person name="Chen P.H."/>
            <person name="Novina C.D."/>
            <person name="Phillips G.N.Jr."/>
            <person name="Anand R."/>
            <person name="Wells G.B."/>
            <person name="Pinch M."/>
            <person name="Guth R."/>
            <person name="Unguez G.A."/>
            <person name="Albert J.S."/>
            <person name="Zakon H.H."/>
            <person name="Samanta M.P."/>
            <person name="Sussman M.R."/>
        </authorList>
    </citation>
    <scope>NUCLEOTIDE SEQUENCE [LARGE SCALE GENOMIC DNA]</scope>
</reference>
<evidence type="ECO:0000256" key="1">
    <source>
        <dbReference type="SAM" id="Coils"/>
    </source>
</evidence>
<accession>A0A4W4EDD2</accession>
<keyword evidence="1" id="KW-0175">Coiled coil</keyword>
<reference evidence="3" key="4">
    <citation type="submission" date="2025-08" db="UniProtKB">
        <authorList>
            <consortium name="Ensembl"/>
        </authorList>
    </citation>
    <scope>IDENTIFICATION</scope>
</reference>
<reference evidence="3" key="5">
    <citation type="submission" date="2025-09" db="UniProtKB">
        <authorList>
            <consortium name="Ensembl"/>
        </authorList>
    </citation>
    <scope>IDENTIFICATION</scope>
</reference>
<dbReference type="Proteomes" id="UP000314983">
    <property type="component" value="Chromosome 6"/>
</dbReference>
<reference evidence="3" key="3">
    <citation type="submission" date="2020-05" db="EMBL/GenBank/DDBJ databases">
        <title>Electrophorus electricus (electric eel) genome, fEleEle1, primary haplotype.</title>
        <authorList>
            <person name="Myers G."/>
            <person name="Meyer A."/>
            <person name="Fedrigo O."/>
            <person name="Formenti G."/>
            <person name="Rhie A."/>
            <person name="Tracey A."/>
            <person name="Sims Y."/>
            <person name="Jarvis E.D."/>
        </authorList>
    </citation>
    <scope>NUCLEOTIDE SEQUENCE [LARGE SCALE GENOMIC DNA]</scope>
</reference>
<dbReference type="GeneID" id="113581023"/>
<gene>
    <name evidence="3" type="primary">CCDC15</name>
</gene>
<evidence type="ECO:0000256" key="2">
    <source>
        <dbReference type="SAM" id="MobiDB-lite"/>
    </source>
</evidence>
<feature type="region of interest" description="Disordered" evidence="2">
    <location>
        <begin position="191"/>
        <end position="242"/>
    </location>
</feature>
<organism evidence="3 4">
    <name type="scientific">Electrophorus electricus</name>
    <name type="common">Electric eel</name>
    <name type="synonym">Gymnotus electricus</name>
    <dbReference type="NCBI Taxonomy" id="8005"/>
    <lineage>
        <taxon>Eukaryota</taxon>
        <taxon>Metazoa</taxon>
        <taxon>Chordata</taxon>
        <taxon>Craniata</taxon>
        <taxon>Vertebrata</taxon>
        <taxon>Euteleostomi</taxon>
        <taxon>Actinopterygii</taxon>
        <taxon>Neopterygii</taxon>
        <taxon>Teleostei</taxon>
        <taxon>Ostariophysi</taxon>
        <taxon>Gymnotiformes</taxon>
        <taxon>Gymnotoidei</taxon>
        <taxon>Gymnotidae</taxon>
        <taxon>Electrophorus</taxon>
    </lineage>
</organism>